<organism evidence="1 2">
    <name type="scientific">Nocardia jiangsuensis</name>
    <dbReference type="NCBI Taxonomy" id="1691563"/>
    <lineage>
        <taxon>Bacteria</taxon>
        <taxon>Bacillati</taxon>
        <taxon>Actinomycetota</taxon>
        <taxon>Actinomycetes</taxon>
        <taxon>Mycobacteriales</taxon>
        <taxon>Nocardiaceae</taxon>
        <taxon>Nocardia</taxon>
    </lineage>
</organism>
<gene>
    <name evidence="1" type="ORF">ACFO0B_05710</name>
</gene>
<evidence type="ECO:0000313" key="1">
    <source>
        <dbReference type="EMBL" id="MFC3961484.1"/>
    </source>
</evidence>
<reference evidence="2" key="1">
    <citation type="journal article" date="2019" name="Int. J. Syst. Evol. Microbiol.">
        <title>The Global Catalogue of Microorganisms (GCM) 10K type strain sequencing project: providing services to taxonomists for standard genome sequencing and annotation.</title>
        <authorList>
            <consortium name="The Broad Institute Genomics Platform"/>
            <consortium name="The Broad Institute Genome Sequencing Center for Infectious Disease"/>
            <person name="Wu L."/>
            <person name="Ma J."/>
        </authorList>
    </citation>
    <scope>NUCLEOTIDE SEQUENCE [LARGE SCALE GENOMIC DNA]</scope>
    <source>
        <strain evidence="2">CGMCC 4.7330</strain>
    </source>
</reference>
<dbReference type="RefSeq" id="WP_378611236.1">
    <property type="nucleotide sequence ID" value="NZ_JBHSAX010000005.1"/>
</dbReference>
<proteinExistence type="predicted"/>
<evidence type="ECO:0000313" key="2">
    <source>
        <dbReference type="Proteomes" id="UP001595696"/>
    </source>
</evidence>
<sequence length="68" mass="7444">MLNSDFAGRNCSIARSRGGVPVGSRSWRRSSGIAGNVLVARLGKVVEHGVIEKVQRFGARDRYDFPQV</sequence>
<keyword evidence="2" id="KW-1185">Reference proteome</keyword>
<accession>A0ABV8DNT5</accession>
<comment type="caution">
    <text evidence="1">The sequence shown here is derived from an EMBL/GenBank/DDBJ whole genome shotgun (WGS) entry which is preliminary data.</text>
</comment>
<protein>
    <submittedName>
        <fullName evidence="1">Uncharacterized protein</fullName>
    </submittedName>
</protein>
<name>A0ABV8DNT5_9NOCA</name>
<dbReference type="EMBL" id="JBHSAX010000005">
    <property type="protein sequence ID" value="MFC3961484.1"/>
    <property type="molecule type" value="Genomic_DNA"/>
</dbReference>
<dbReference type="Proteomes" id="UP001595696">
    <property type="component" value="Unassembled WGS sequence"/>
</dbReference>